<evidence type="ECO:0000313" key="7">
    <source>
        <dbReference type="Proteomes" id="UP000030680"/>
    </source>
</evidence>
<evidence type="ECO:0000259" key="5">
    <source>
        <dbReference type="PROSITE" id="PS50114"/>
    </source>
</evidence>
<dbReference type="GO" id="GO:0008270">
    <property type="term" value="F:zinc ion binding"/>
    <property type="evidence" value="ECO:0007669"/>
    <property type="project" value="UniProtKB-KW"/>
</dbReference>
<dbReference type="STRING" id="130081.M2Y964"/>
<evidence type="ECO:0000256" key="1">
    <source>
        <dbReference type="ARBA" id="ARBA00023117"/>
    </source>
</evidence>
<accession>M2Y964</accession>
<proteinExistence type="predicted"/>
<dbReference type="RefSeq" id="XP_005708899.1">
    <property type="nucleotide sequence ID" value="XM_005708842.1"/>
</dbReference>
<dbReference type="PANTHER" id="PTHR22881:SF27">
    <property type="entry name" value="BROMODOMAIN CONTAINING 7_9"/>
    <property type="match status" value="1"/>
</dbReference>
<keyword evidence="7" id="KW-1185">Reference proteome</keyword>
<evidence type="ECO:0000256" key="3">
    <source>
        <dbReference type="PROSITE-ProRule" id="PRU00094"/>
    </source>
</evidence>
<evidence type="ECO:0000313" key="6">
    <source>
        <dbReference type="EMBL" id="EME32379.1"/>
    </source>
</evidence>
<dbReference type="KEGG" id="gsl:Gasu_04680"/>
<evidence type="ECO:0000256" key="2">
    <source>
        <dbReference type="PROSITE-ProRule" id="PRU00035"/>
    </source>
</evidence>
<evidence type="ECO:0000259" key="4">
    <source>
        <dbReference type="PROSITE" id="PS50014"/>
    </source>
</evidence>
<keyword evidence="3" id="KW-0479">Metal-binding</keyword>
<dbReference type="OrthoDB" id="6096at2759"/>
<dbReference type="SMART" id="SM00401">
    <property type="entry name" value="ZnF_GATA"/>
    <property type="match status" value="1"/>
</dbReference>
<dbReference type="AlphaFoldDB" id="M2Y964"/>
<dbReference type="InterPro" id="IPR036427">
    <property type="entry name" value="Bromodomain-like_sf"/>
</dbReference>
<dbReference type="SUPFAM" id="SSF57716">
    <property type="entry name" value="Glucocorticoid receptor-like (DNA-binding domain)"/>
    <property type="match status" value="1"/>
</dbReference>
<dbReference type="InterPro" id="IPR001487">
    <property type="entry name" value="Bromodomain"/>
</dbReference>
<reference evidence="7" key="1">
    <citation type="journal article" date="2013" name="Science">
        <title>Gene transfer from bacteria and archaea facilitated evolution of an extremophilic eukaryote.</title>
        <authorList>
            <person name="Schonknecht G."/>
            <person name="Chen W.H."/>
            <person name="Ternes C.M."/>
            <person name="Barbier G.G."/>
            <person name="Shrestha R.P."/>
            <person name="Stanke M."/>
            <person name="Brautigam A."/>
            <person name="Baker B.J."/>
            <person name="Banfield J.F."/>
            <person name="Garavito R.M."/>
            <person name="Carr K."/>
            <person name="Wilkerson C."/>
            <person name="Rensing S.A."/>
            <person name="Gagneul D."/>
            <person name="Dickenson N.E."/>
            <person name="Oesterhelt C."/>
            <person name="Lercher M.J."/>
            <person name="Weber A.P."/>
        </authorList>
    </citation>
    <scope>NUCLEOTIDE SEQUENCE [LARGE SCALE GENOMIC DNA]</scope>
    <source>
        <strain evidence="7">074W</strain>
    </source>
</reference>
<dbReference type="PROSITE" id="PS00344">
    <property type="entry name" value="GATA_ZN_FINGER_1"/>
    <property type="match status" value="1"/>
</dbReference>
<dbReference type="SMART" id="SM00297">
    <property type="entry name" value="BROMO"/>
    <property type="match status" value="1"/>
</dbReference>
<organism evidence="6 7">
    <name type="scientific">Galdieria sulphuraria</name>
    <name type="common">Red alga</name>
    <dbReference type="NCBI Taxonomy" id="130081"/>
    <lineage>
        <taxon>Eukaryota</taxon>
        <taxon>Rhodophyta</taxon>
        <taxon>Bangiophyceae</taxon>
        <taxon>Galdieriales</taxon>
        <taxon>Galdieriaceae</taxon>
        <taxon>Galdieria</taxon>
    </lineage>
</organism>
<dbReference type="InterPro" id="IPR051831">
    <property type="entry name" value="Bromodomain_contain_prot"/>
</dbReference>
<gene>
    <name evidence="6" type="ORF">Gasu_04680</name>
</gene>
<feature type="domain" description="GATA-type" evidence="5">
    <location>
        <begin position="496"/>
        <end position="539"/>
    </location>
</feature>
<dbReference type="Gene3D" id="3.30.50.10">
    <property type="entry name" value="Erythroid Transcription Factor GATA-1, subunit A"/>
    <property type="match status" value="1"/>
</dbReference>
<dbReference type="GO" id="GO:0043565">
    <property type="term" value="F:sequence-specific DNA binding"/>
    <property type="evidence" value="ECO:0007669"/>
    <property type="project" value="InterPro"/>
</dbReference>
<dbReference type="SUPFAM" id="SSF47370">
    <property type="entry name" value="Bromodomain"/>
    <property type="match status" value="1"/>
</dbReference>
<dbReference type="GO" id="GO:0006355">
    <property type="term" value="P:regulation of DNA-templated transcription"/>
    <property type="evidence" value="ECO:0007669"/>
    <property type="project" value="InterPro"/>
</dbReference>
<protein>
    <submittedName>
        <fullName evidence="6">GATA transcription factor areB gamma-like protein</fullName>
    </submittedName>
</protein>
<dbReference type="PROSITE" id="PS50014">
    <property type="entry name" value="BROMODOMAIN_2"/>
    <property type="match status" value="1"/>
</dbReference>
<dbReference type="Pfam" id="PF00320">
    <property type="entry name" value="GATA"/>
    <property type="match status" value="1"/>
</dbReference>
<feature type="domain" description="Bromo" evidence="4">
    <location>
        <begin position="40"/>
        <end position="110"/>
    </location>
</feature>
<dbReference type="Gene3D" id="1.20.920.10">
    <property type="entry name" value="Bromodomain-like"/>
    <property type="match status" value="1"/>
</dbReference>
<dbReference type="EMBL" id="KB454486">
    <property type="protein sequence ID" value="EME32379.1"/>
    <property type="molecule type" value="Genomic_DNA"/>
</dbReference>
<keyword evidence="3" id="KW-0862">Zinc</keyword>
<dbReference type="Gramene" id="EME32379">
    <property type="protein sequence ID" value="EME32379"/>
    <property type="gene ID" value="Gasu_04680"/>
</dbReference>
<dbReference type="Pfam" id="PF00439">
    <property type="entry name" value="Bromodomain"/>
    <property type="match status" value="1"/>
</dbReference>
<dbReference type="PROSITE" id="PS50114">
    <property type="entry name" value="GATA_ZN_FINGER_2"/>
    <property type="match status" value="1"/>
</dbReference>
<dbReference type="PRINTS" id="PR00503">
    <property type="entry name" value="BROMODOMAIN"/>
</dbReference>
<dbReference type="InterPro" id="IPR000679">
    <property type="entry name" value="Znf_GATA"/>
</dbReference>
<dbReference type="GeneID" id="17090965"/>
<keyword evidence="3" id="KW-0863">Zinc-finger</keyword>
<name>M2Y964_GALSU</name>
<dbReference type="PANTHER" id="PTHR22881">
    <property type="entry name" value="BROMODOMAIN CONTAINING PROTEIN"/>
    <property type="match status" value="1"/>
</dbReference>
<dbReference type="CDD" id="cd04369">
    <property type="entry name" value="Bromodomain"/>
    <property type="match status" value="1"/>
</dbReference>
<dbReference type="eggNOG" id="KOG0955">
    <property type="taxonomic scope" value="Eukaryota"/>
</dbReference>
<dbReference type="CDD" id="cd00202">
    <property type="entry name" value="ZnF_GATA"/>
    <property type="match status" value="1"/>
</dbReference>
<dbReference type="Proteomes" id="UP000030680">
    <property type="component" value="Unassembled WGS sequence"/>
</dbReference>
<keyword evidence="1 2" id="KW-0103">Bromodomain</keyword>
<dbReference type="InterPro" id="IPR013088">
    <property type="entry name" value="Znf_NHR/GATA"/>
</dbReference>
<sequence length="545" mass="62306">MAPRLNKTTQTKLKKQSSFREQPLKETIKSKGVEVIKRIQRKDSLRFFAQPVDTTYVTDYLDVIKQPMDLGTVQAKLEAYSYASFEELWQDVDLIWKNCCTYNGPNTQFYQCALKLQKFSNRVFSDLCLFLRKNDLEGEARALHGAMRRSCSLKRSLESKRVDSTGTLTDTLECVKSQREGKATSWNAHTDVIQGPYMNDSTQQEKDFYSRIERLANSYLCNTEEASANSYEPVGRQRRRDILKKEHVDVLPEPECVSDLPPSLSCPFESFSGKSSIGFEDYRESLENFTHQLHPTLKHFFRDMFSSVYDNADESTVVSSRNNMEGSSNNASEVNRNNYSSSLDIIGDRLETLVPYVKDEKLTQDLIHFDISNIDFSMPYGVTLNELQQLVSLQVEFGVPLNFLSELIIGTKYFTEKFSLSPREARTENVTGINDNKEVRDRRPTTELSSHLLGNIQSQFSMSKEPSKMDESCTNDTRLTKTAHEVQVRAHKLESSGSDVFCMNCGTVKSPGWRAGPPGARRLCNACGLFWAKHKQLRPKEKWVR</sequence>